<sequence length="285" mass="30363">MQWCRALAFAAVLFTAAVLADAGDAVVRQPRPFGYTVGDIAVQQVLLAREGRAFTPATLPGPARVSAWLERRTARVEAAPDGARWLVVEYQVVNAPRSLATVAVPRWELAGAAGAAPLRIAPAALSIGPLTAPVAPTESLPLRPDRPAPVIDTAAMQRTLSLWLAALATCLAGWLAYAGWSAWRARTALPFTRALRTLRGQQAGAPAAFQALHQAFDRTAGRVVHAGTLDALFQRAPHLQPLRPQIEAFYAQSAQLFFGPGLPADAVSPQALCTGLSRLERRHAP</sequence>
<keyword evidence="1" id="KW-0812">Transmembrane</keyword>
<feature type="transmembrane region" description="Helical" evidence="1">
    <location>
        <begin position="160"/>
        <end position="183"/>
    </location>
</feature>
<feature type="chain" id="PRO_5046305915" evidence="2">
    <location>
        <begin position="21"/>
        <end position="285"/>
    </location>
</feature>
<evidence type="ECO:0000256" key="1">
    <source>
        <dbReference type="SAM" id="Phobius"/>
    </source>
</evidence>
<keyword evidence="4" id="KW-1185">Reference proteome</keyword>
<evidence type="ECO:0000256" key="2">
    <source>
        <dbReference type="SAM" id="SignalP"/>
    </source>
</evidence>
<evidence type="ECO:0000313" key="3">
    <source>
        <dbReference type="EMBL" id="MBL0424683.1"/>
    </source>
</evidence>
<evidence type="ECO:0000313" key="4">
    <source>
        <dbReference type="Proteomes" id="UP000622707"/>
    </source>
</evidence>
<comment type="caution">
    <text evidence="3">The sequence shown here is derived from an EMBL/GenBank/DDBJ whole genome shotgun (WGS) entry which is preliminary data.</text>
</comment>
<reference evidence="3 4" key="1">
    <citation type="journal article" date="2017" name="Int. J. Syst. Evol. Microbiol.">
        <title>Ramlibacter alkalitolerans sp. nov., alkali-tolerant bacterium isolated from soil of ginseng.</title>
        <authorList>
            <person name="Lee D.H."/>
            <person name="Cha C.J."/>
        </authorList>
    </citation>
    <scope>NUCLEOTIDE SEQUENCE [LARGE SCALE GENOMIC DNA]</scope>
    <source>
        <strain evidence="3 4">KACC 19305</strain>
    </source>
</reference>
<feature type="signal peptide" evidence="2">
    <location>
        <begin position="1"/>
        <end position="20"/>
    </location>
</feature>
<dbReference type="RefSeq" id="WP_201687922.1">
    <property type="nucleotide sequence ID" value="NZ_JAEQND010000003.1"/>
</dbReference>
<keyword evidence="2" id="KW-0732">Signal</keyword>
<accession>A0ABS1JKD2</accession>
<dbReference type="EMBL" id="JAEQND010000003">
    <property type="protein sequence ID" value="MBL0424683.1"/>
    <property type="molecule type" value="Genomic_DNA"/>
</dbReference>
<protein>
    <submittedName>
        <fullName evidence="3">Calcium incorporation protein MxaA</fullName>
    </submittedName>
</protein>
<keyword evidence="1" id="KW-1133">Transmembrane helix</keyword>
<name>A0ABS1JKD2_9BURK</name>
<organism evidence="3 4">
    <name type="scientific">Ramlibacter alkalitolerans</name>
    <dbReference type="NCBI Taxonomy" id="2039631"/>
    <lineage>
        <taxon>Bacteria</taxon>
        <taxon>Pseudomonadati</taxon>
        <taxon>Pseudomonadota</taxon>
        <taxon>Betaproteobacteria</taxon>
        <taxon>Burkholderiales</taxon>
        <taxon>Comamonadaceae</taxon>
        <taxon>Ramlibacter</taxon>
    </lineage>
</organism>
<gene>
    <name evidence="3" type="ORF">JI746_06135</name>
</gene>
<dbReference type="Proteomes" id="UP000622707">
    <property type="component" value="Unassembled WGS sequence"/>
</dbReference>
<proteinExistence type="predicted"/>
<keyword evidence="1" id="KW-0472">Membrane</keyword>